<dbReference type="Proteomes" id="UP000319138">
    <property type="component" value="Unassembled WGS sequence"/>
</dbReference>
<protein>
    <submittedName>
        <fullName evidence="1">Uncharacterized protein</fullName>
    </submittedName>
</protein>
<organism evidence="1 2">
    <name type="scientific">Gilliamella apicola</name>
    <dbReference type="NCBI Taxonomy" id="1196095"/>
    <lineage>
        <taxon>Bacteria</taxon>
        <taxon>Pseudomonadati</taxon>
        <taxon>Pseudomonadota</taxon>
        <taxon>Gammaproteobacteria</taxon>
        <taxon>Orbales</taxon>
        <taxon>Orbaceae</taxon>
        <taxon>Gilliamella</taxon>
    </lineage>
</organism>
<proteinExistence type="predicted"/>
<name>A0A556RJZ0_9GAMM</name>
<comment type="caution">
    <text evidence="1">The sequence shown here is derived from an EMBL/GenBank/DDBJ whole genome shotgun (WGS) entry which is preliminary data.</text>
</comment>
<evidence type="ECO:0000313" key="1">
    <source>
        <dbReference type="EMBL" id="TSJ89220.1"/>
    </source>
</evidence>
<dbReference type="AlphaFoldDB" id="A0A556RJZ0"/>
<dbReference type="EMBL" id="VMHL01000003">
    <property type="protein sequence ID" value="TSJ89220.1"/>
    <property type="molecule type" value="Genomic_DNA"/>
</dbReference>
<gene>
    <name evidence="1" type="ORF">FPQ14_06840</name>
</gene>
<reference evidence="1 2" key="1">
    <citation type="submission" date="2019-07" db="EMBL/GenBank/DDBJ databases">
        <title>Gilliamella genomes.</title>
        <authorList>
            <person name="Zheng H."/>
        </authorList>
    </citation>
    <scope>NUCLEOTIDE SEQUENCE [LARGE SCALE GENOMIC DNA]</scope>
    <source>
        <strain evidence="1 2">W8131</strain>
    </source>
</reference>
<sequence>MNNHQLVCKVEGTLLQVKSMAKIALDNTNYKLSGYDEPFIDQSDMSNLLWAIVDLAEQAFDDLQEYHLLGSKDNAQQ</sequence>
<evidence type="ECO:0000313" key="2">
    <source>
        <dbReference type="Proteomes" id="UP000319138"/>
    </source>
</evidence>
<accession>A0A556RJZ0</accession>
<dbReference type="RefSeq" id="WP_144189525.1">
    <property type="nucleotide sequence ID" value="NZ_VMHL01000003.1"/>
</dbReference>